<dbReference type="PANTHER" id="PTHR40076">
    <property type="entry name" value="MEMBRANE PROTEIN-RELATED"/>
    <property type="match status" value="1"/>
</dbReference>
<dbReference type="PANTHER" id="PTHR40076:SF1">
    <property type="entry name" value="MEMBRANE PROTEIN"/>
    <property type="match status" value="1"/>
</dbReference>
<accession>A0A429ZNW4</accession>
<gene>
    <name evidence="2" type="ORF">CBF35_07530</name>
</gene>
<dbReference type="InterPro" id="IPR010380">
    <property type="entry name" value="DUF975"/>
</dbReference>
<evidence type="ECO:0000313" key="2">
    <source>
        <dbReference type="EMBL" id="RST95400.1"/>
    </source>
</evidence>
<evidence type="ECO:0000256" key="1">
    <source>
        <dbReference type="SAM" id="Phobius"/>
    </source>
</evidence>
<proteinExistence type="predicted"/>
<evidence type="ECO:0000313" key="3">
    <source>
        <dbReference type="Proteomes" id="UP000287239"/>
    </source>
</evidence>
<keyword evidence="1" id="KW-0472">Membrane</keyword>
<dbReference type="EMBL" id="NGJU01000010">
    <property type="protein sequence ID" value="RST95400.1"/>
    <property type="molecule type" value="Genomic_DNA"/>
</dbReference>
<name>A0A429ZNW4_9ENTE</name>
<protein>
    <recommendedName>
        <fullName evidence="4">DUF975 domain-containing protein</fullName>
    </recommendedName>
</protein>
<comment type="caution">
    <text evidence="2">The sequence shown here is derived from an EMBL/GenBank/DDBJ whole genome shotgun (WGS) entry which is preliminary data.</text>
</comment>
<evidence type="ECO:0008006" key="4">
    <source>
        <dbReference type="Google" id="ProtNLM"/>
    </source>
</evidence>
<dbReference type="Proteomes" id="UP000287239">
    <property type="component" value="Unassembled WGS sequence"/>
</dbReference>
<keyword evidence="1" id="KW-1133">Transmembrane helix</keyword>
<organism evidence="2 3">
    <name type="scientific">Vagococcus salmoninarum</name>
    <dbReference type="NCBI Taxonomy" id="2739"/>
    <lineage>
        <taxon>Bacteria</taxon>
        <taxon>Bacillati</taxon>
        <taxon>Bacillota</taxon>
        <taxon>Bacilli</taxon>
        <taxon>Lactobacillales</taxon>
        <taxon>Enterococcaceae</taxon>
        <taxon>Vagococcus</taxon>
    </lineage>
</organism>
<feature type="transmembrane region" description="Helical" evidence="1">
    <location>
        <begin position="143"/>
        <end position="164"/>
    </location>
</feature>
<dbReference type="AlphaFoldDB" id="A0A429ZNW4"/>
<keyword evidence="1" id="KW-0812">Transmembrane</keyword>
<feature type="transmembrane region" description="Helical" evidence="1">
    <location>
        <begin position="42"/>
        <end position="75"/>
    </location>
</feature>
<feature type="transmembrane region" description="Helical" evidence="1">
    <location>
        <begin position="185"/>
        <end position="212"/>
    </location>
</feature>
<dbReference type="Pfam" id="PF06161">
    <property type="entry name" value="DUF975"/>
    <property type="match status" value="1"/>
</dbReference>
<sequence>MVLNIFMIELRITIFGGEKMYKTSSQLKAEAKEALKGRWKDAVFLNIVPSVLNILAVWGVLLVLGISLVAAVVFFENFESSSQTMSQTEQFEDLFEDGDTIWDDEDNWEDQNEFSVNNEFSSSDFFDGVASGSTSVNFVLRTGFSVILSFLTIGISFTFLEVLRNPRRQINPSNDQFRMFNGRDFVPLVLIQLLSSFFIYLWSLLFVIPGIVKGYAYSQSFFIYKDLSEHTDTQGLSANNYITESKLMMQGHKGRLFYIDLSFIGWTLLSWATLGLGYLFLNPYRNLTKAAFYRDLSKDRYTKSGESAENPEIVTEADEWTSF</sequence>
<keyword evidence="3" id="KW-1185">Reference proteome</keyword>
<feature type="transmembrane region" description="Helical" evidence="1">
    <location>
        <begin position="256"/>
        <end position="281"/>
    </location>
</feature>
<reference evidence="2 3" key="1">
    <citation type="submission" date="2017-05" db="EMBL/GenBank/DDBJ databases">
        <title>Vagococcus spp. assemblies.</title>
        <authorList>
            <person name="Gulvik C.A."/>
        </authorList>
    </citation>
    <scope>NUCLEOTIDE SEQUENCE [LARGE SCALE GENOMIC DNA]</scope>
    <source>
        <strain evidence="2 3">NCFB 2777</strain>
    </source>
</reference>